<sequence length="70" mass="7783">MEVVESTSPCSLLLDCCHEQEWRCIWSGVGTTAEVSLPQPEKKKKIPVVSTRFYNDDSQSPSPPGCVAHY</sequence>
<dbReference type="Proteomes" id="UP001066276">
    <property type="component" value="Chromosome 3_1"/>
</dbReference>
<accession>A0AAV7UH49</accession>
<comment type="caution">
    <text evidence="1">The sequence shown here is derived from an EMBL/GenBank/DDBJ whole genome shotgun (WGS) entry which is preliminary data.</text>
</comment>
<dbReference type="AlphaFoldDB" id="A0AAV7UH49"/>
<gene>
    <name evidence="1" type="ORF">NDU88_005121</name>
</gene>
<keyword evidence="2" id="KW-1185">Reference proteome</keyword>
<reference evidence="1" key="1">
    <citation type="journal article" date="2022" name="bioRxiv">
        <title>Sequencing and chromosome-scale assembly of the giantPleurodeles waltlgenome.</title>
        <authorList>
            <person name="Brown T."/>
            <person name="Elewa A."/>
            <person name="Iarovenko S."/>
            <person name="Subramanian E."/>
            <person name="Araus A.J."/>
            <person name="Petzold A."/>
            <person name="Susuki M."/>
            <person name="Suzuki K.-i.T."/>
            <person name="Hayashi T."/>
            <person name="Toyoda A."/>
            <person name="Oliveira C."/>
            <person name="Osipova E."/>
            <person name="Leigh N.D."/>
            <person name="Simon A."/>
            <person name="Yun M.H."/>
        </authorList>
    </citation>
    <scope>NUCLEOTIDE SEQUENCE</scope>
    <source>
        <strain evidence="1">20211129_DDA</strain>
        <tissue evidence="1">Liver</tissue>
    </source>
</reference>
<name>A0AAV7UH49_PLEWA</name>
<proteinExistence type="predicted"/>
<protein>
    <submittedName>
        <fullName evidence="1">Uncharacterized protein</fullName>
    </submittedName>
</protein>
<organism evidence="1 2">
    <name type="scientific">Pleurodeles waltl</name>
    <name type="common">Iberian ribbed newt</name>
    <dbReference type="NCBI Taxonomy" id="8319"/>
    <lineage>
        <taxon>Eukaryota</taxon>
        <taxon>Metazoa</taxon>
        <taxon>Chordata</taxon>
        <taxon>Craniata</taxon>
        <taxon>Vertebrata</taxon>
        <taxon>Euteleostomi</taxon>
        <taxon>Amphibia</taxon>
        <taxon>Batrachia</taxon>
        <taxon>Caudata</taxon>
        <taxon>Salamandroidea</taxon>
        <taxon>Salamandridae</taxon>
        <taxon>Pleurodelinae</taxon>
        <taxon>Pleurodeles</taxon>
    </lineage>
</organism>
<evidence type="ECO:0000313" key="1">
    <source>
        <dbReference type="EMBL" id="KAJ1188360.1"/>
    </source>
</evidence>
<evidence type="ECO:0000313" key="2">
    <source>
        <dbReference type="Proteomes" id="UP001066276"/>
    </source>
</evidence>
<dbReference type="EMBL" id="JANPWB010000005">
    <property type="protein sequence ID" value="KAJ1188360.1"/>
    <property type="molecule type" value="Genomic_DNA"/>
</dbReference>